<accession>A0A9Q1L2S9</accession>
<evidence type="ECO:0000313" key="2">
    <source>
        <dbReference type="Proteomes" id="UP001152561"/>
    </source>
</evidence>
<dbReference type="Proteomes" id="UP001152561">
    <property type="component" value="Unassembled WGS sequence"/>
</dbReference>
<organism evidence="1 2">
    <name type="scientific">Anisodus acutangulus</name>
    <dbReference type="NCBI Taxonomy" id="402998"/>
    <lineage>
        <taxon>Eukaryota</taxon>
        <taxon>Viridiplantae</taxon>
        <taxon>Streptophyta</taxon>
        <taxon>Embryophyta</taxon>
        <taxon>Tracheophyta</taxon>
        <taxon>Spermatophyta</taxon>
        <taxon>Magnoliopsida</taxon>
        <taxon>eudicotyledons</taxon>
        <taxon>Gunneridae</taxon>
        <taxon>Pentapetalae</taxon>
        <taxon>asterids</taxon>
        <taxon>lamiids</taxon>
        <taxon>Solanales</taxon>
        <taxon>Solanaceae</taxon>
        <taxon>Solanoideae</taxon>
        <taxon>Hyoscyameae</taxon>
        <taxon>Anisodus</taxon>
    </lineage>
</organism>
<dbReference type="EMBL" id="JAJAGQ010000033">
    <property type="protein sequence ID" value="KAJ8525933.1"/>
    <property type="molecule type" value="Genomic_DNA"/>
</dbReference>
<gene>
    <name evidence="1" type="ORF">K7X08_002686</name>
</gene>
<comment type="caution">
    <text evidence="1">The sequence shown here is derived from an EMBL/GenBank/DDBJ whole genome shotgun (WGS) entry which is preliminary data.</text>
</comment>
<reference evidence="2" key="1">
    <citation type="journal article" date="2023" name="Proc. Natl. Acad. Sci. U.S.A.">
        <title>Genomic and structural basis for evolution of tropane alkaloid biosynthesis.</title>
        <authorList>
            <person name="Wanga Y.-J."/>
            <person name="Taina T."/>
            <person name="Yua J.-Y."/>
            <person name="Lia J."/>
            <person name="Xua B."/>
            <person name="Chenc J."/>
            <person name="D'Auriad J.C."/>
            <person name="Huanga J.-P."/>
            <person name="Huanga S.-X."/>
        </authorList>
    </citation>
    <scope>NUCLEOTIDE SEQUENCE [LARGE SCALE GENOMIC DNA]</scope>
    <source>
        <strain evidence="2">cv. KIB-2019</strain>
    </source>
</reference>
<dbReference type="AlphaFoldDB" id="A0A9Q1L2S9"/>
<sequence length="208" mass="23844">MCGSSIATSLSFHCQEWQCEWALALRCMVCPIAASLSFHYQERHEKWMLAFSVWLNRIALVCPIHCKEWRSRSGRWLYDYGLSITLLCPFIVPERRHSRALAFLCGSSIALVLSYSLPRMAITKWALALTNGDAKWALALNVWFINSASLSLSFQEWQAVALALRMAITKWALAFIRLCGFVNSASLSIHYQKRRLKWALAFYNVVCQ</sequence>
<keyword evidence="2" id="KW-1185">Reference proteome</keyword>
<evidence type="ECO:0000313" key="1">
    <source>
        <dbReference type="EMBL" id="KAJ8525933.1"/>
    </source>
</evidence>
<proteinExistence type="predicted"/>
<name>A0A9Q1L2S9_9SOLA</name>
<protein>
    <submittedName>
        <fullName evidence="1">Uncharacterized protein</fullName>
    </submittedName>
</protein>